<feature type="chain" id="PRO_5001755576" evidence="4">
    <location>
        <begin position="25"/>
        <end position="329"/>
    </location>
</feature>
<dbReference type="GO" id="GO:0055085">
    <property type="term" value="P:transmembrane transport"/>
    <property type="evidence" value="ECO:0007669"/>
    <property type="project" value="InterPro"/>
</dbReference>
<evidence type="ECO:0000256" key="3">
    <source>
        <dbReference type="ARBA" id="ARBA00022729"/>
    </source>
</evidence>
<comment type="similarity">
    <text evidence="1">Belongs to the bacterial solute-binding protein 7 family.</text>
</comment>
<dbReference type="InterPro" id="IPR018389">
    <property type="entry name" value="DctP_fam"/>
</dbReference>
<evidence type="ECO:0000256" key="4">
    <source>
        <dbReference type="SAM" id="SignalP"/>
    </source>
</evidence>
<reference evidence="5" key="1">
    <citation type="journal article" date="2015" name="PeerJ">
        <title>First genomic representation of candidate bacterial phylum KSB3 points to enhanced environmental sensing as a trigger of wastewater bulking.</title>
        <authorList>
            <person name="Sekiguchi Y."/>
            <person name="Ohashi A."/>
            <person name="Parks D.H."/>
            <person name="Yamauchi T."/>
            <person name="Tyson G.W."/>
            <person name="Hugenholtz P."/>
        </authorList>
    </citation>
    <scope>NUCLEOTIDE SEQUENCE [LARGE SCALE GENOMIC DNA]</scope>
</reference>
<evidence type="ECO:0000313" key="6">
    <source>
        <dbReference type="Proteomes" id="UP000030661"/>
    </source>
</evidence>
<dbReference type="PANTHER" id="PTHR33376:SF7">
    <property type="entry name" value="C4-DICARBOXYLATE-BINDING PROTEIN DCTB"/>
    <property type="match status" value="1"/>
</dbReference>
<dbReference type="PANTHER" id="PTHR33376">
    <property type="match status" value="1"/>
</dbReference>
<evidence type="ECO:0000256" key="2">
    <source>
        <dbReference type="ARBA" id="ARBA00022448"/>
    </source>
</evidence>
<dbReference type="InterPro" id="IPR038404">
    <property type="entry name" value="TRAP_DctP_sf"/>
</dbReference>
<proteinExistence type="inferred from homology"/>
<dbReference type="EMBL" id="DF820479">
    <property type="protein sequence ID" value="GAK61457.1"/>
    <property type="molecule type" value="Genomic_DNA"/>
</dbReference>
<keyword evidence="2" id="KW-0813">Transport</keyword>
<dbReference type="CDD" id="cd13603">
    <property type="entry name" value="PBP2_TRAP_Siap_TeaA_like"/>
    <property type="match status" value="1"/>
</dbReference>
<dbReference type="STRING" id="1499967.U27_01357"/>
<evidence type="ECO:0000313" key="5">
    <source>
        <dbReference type="EMBL" id="GAK61457.1"/>
    </source>
</evidence>
<dbReference type="Gene3D" id="3.40.190.170">
    <property type="entry name" value="Bacterial extracellular solute-binding protein, family 7"/>
    <property type="match status" value="1"/>
</dbReference>
<dbReference type="HOGENOM" id="CLU_036176_1_1_0"/>
<dbReference type="GO" id="GO:0030288">
    <property type="term" value="C:outer membrane-bounded periplasmic space"/>
    <property type="evidence" value="ECO:0007669"/>
    <property type="project" value="InterPro"/>
</dbReference>
<protein>
    <submittedName>
        <fullName evidence="5">Probable C4-dicarboxylate transport system, substrate-binding protein</fullName>
    </submittedName>
</protein>
<keyword evidence="6" id="KW-1185">Reference proteome</keyword>
<dbReference type="NCBIfam" id="NF037995">
    <property type="entry name" value="TRAP_S1"/>
    <property type="match status" value="1"/>
</dbReference>
<gene>
    <name evidence="5" type="ORF">U27_01357</name>
</gene>
<name>A0A081CA52_VECG1</name>
<dbReference type="Pfam" id="PF03480">
    <property type="entry name" value="DctP"/>
    <property type="match status" value="1"/>
</dbReference>
<sequence>MLAKHKSFLLILAILMMFSPLQSAEAKTIGIDVNCTMKAGGAEEEAINYFKKLVEERSQGEMQVNMFLGGQLGNEKDVLELLKIGQTQMALTGGLYRSDYAPEYDPITIPFIFPTWEAVEAFYAGPFGDKIKAGAAEKGGLVDFGPQKRAPRHTTANRKIVVPEDMQGMKMRLPEVPIWVSVWKELGVNPVVVPAPEIYLAMKTGLVEAHENTLVSPYSRRLDEVQKYIILTSHIYFPWEWVASKVWFDQLSPEHQQIIRDAVEEARKYGAKIEDEKDDFYLSELKKRGMEVIEPDLKAFREKAKPAIEEAVKALAPGVYEEVLRLSEE</sequence>
<dbReference type="Proteomes" id="UP000030661">
    <property type="component" value="Unassembled WGS sequence"/>
</dbReference>
<feature type="signal peptide" evidence="4">
    <location>
        <begin position="1"/>
        <end position="24"/>
    </location>
</feature>
<dbReference type="PIRSF" id="PIRSF006470">
    <property type="entry name" value="DctB"/>
    <property type="match status" value="1"/>
</dbReference>
<dbReference type="eggNOG" id="COG1638">
    <property type="taxonomic scope" value="Bacteria"/>
</dbReference>
<organism evidence="5">
    <name type="scientific">Vecturithrix granuli</name>
    <dbReference type="NCBI Taxonomy" id="1499967"/>
    <lineage>
        <taxon>Bacteria</taxon>
        <taxon>Candidatus Moduliflexota</taxon>
        <taxon>Candidatus Vecturitrichia</taxon>
        <taxon>Candidatus Vecturitrichales</taxon>
        <taxon>Candidatus Vecturitrichaceae</taxon>
        <taxon>Candidatus Vecturithrix</taxon>
    </lineage>
</organism>
<evidence type="ECO:0000256" key="1">
    <source>
        <dbReference type="ARBA" id="ARBA00009023"/>
    </source>
</evidence>
<dbReference type="InterPro" id="IPR004682">
    <property type="entry name" value="TRAP_DctP"/>
</dbReference>
<accession>A0A081CA52</accession>
<keyword evidence="3 4" id="KW-0732">Signal</keyword>
<dbReference type="AlphaFoldDB" id="A0A081CA52"/>